<evidence type="ECO:0000313" key="2">
    <source>
        <dbReference type="Proteomes" id="UP000195437"/>
    </source>
</evidence>
<keyword evidence="2" id="KW-1185">Reference proteome</keyword>
<dbReference type="Pfam" id="PF02620">
    <property type="entry name" value="YceD"/>
    <property type="match status" value="1"/>
</dbReference>
<protein>
    <recommendedName>
        <fullName evidence="3">Metal-binding protein</fullName>
    </recommendedName>
</protein>
<dbReference type="AlphaFoldDB" id="A0A1Y0IPE2"/>
<dbReference type="Proteomes" id="UP000195437">
    <property type="component" value="Chromosome"/>
</dbReference>
<name>A0A1Y0IPE2_9BACL</name>
<sequence length="194" mass="21843">MTICQSLDIMNSVAYEVISLKLSWRELRERSEGVTLQETVELPNLVKENRQLIKLEPVRAELHGTEASGVGLLQGSLHGKATYRCSRCLTDFSEDLHVPFDEHFMQVSEDKLSAEEGTDYNDDRNLVVGEQFDLVPYLEQAINLALPYRPLCNQDCAGLCPQCGVNLNEASCSCQTERIDPRLADLAKFFEKDS</sequence>
<dbReference type="InterPro" id="IPR003772">
    <property type="entry name" value="YceD"/>
</dbReference>
<evidence type="ECO:0008006" key="3">
    <source>
        <dbReference type="Google" id="ProtNLM"/>
    </source>
</evidence>
<reference evidence="2" key="1">
    <citation type="submission" date="2017-05" db="EMBL/GenBank/DDBJ databases">
        <authorList>
            <person name="Sung H."/>
        </authorList>
    </citation>
    <scope>NUCLEOTIDE SEQUENCE [LARGE SCALE GENOMIC DNA]</scope>
    <source>
        <strain evidence="2">AR23208</strain>
    </source>
</reference>
<dbReference type="KEGG" id="tum:CBW65_16590"/>
<proteinExistence type="predicted"/>
<gene>
    <name evidence="1" type="ORF">CBW65_16590</name>
</gene>
<dbReference type="EMBL" id="CP021434">
    <property type="protein sequence ID" value="ARU62401.1"/>
    <property type="molecule type" value="Genomic_DNA"/>
</dbReference>
<dbReference type="PANTHER" id="PTHR34374:SF1">
    <property type="entry name" value="LARGE RIBOSOMAL RNA SUBUNIT ACCUMULATION PROTEIN YCED HOMOLOG 1, CHLOROPLASTIC"/>
    <property type="match status" value="1"/>
</dbReference>
<organism evidence="1 2">
    <name type="scientific">Tumebacillus avium</name>
    <dbReference type="NCBI Taxonomy" id="1903704"/>
    <lineage>
        <taxon>Bacteria</taxon>
        <taxon>Bacillati</taxon>
        <taxon>Bacillota</taxon>
        <taxon>Bacilli</taxon>
        <taxon>Bacillales</taxon>
        <taxon>Alicyclobacillaceae</taxon>
        <taxon>Tumebacillus</taxon>
    </lineage>
</organism>
<evidence type="ECO:0000313" key="1">
    <source>
        <dbReference type="EMBL" id="ARU62401.1"/>
    </source>
</evidence>
<dbReference type="PANTHER" id="PTHR34374">
    <property type="entry name" value="LARGE RIBOSOMAL RNA SUBUNIT ACCUMULATION PROTEIN YCED HOMOLOG 1, CHLOROPLASTIC"/>
    <property type="match status" value="1"/>
</dbReference>
<accession>A0A1Y0IPE2</accession>